<feature type="compositionally biased region" description="Polar residues" evidence="1">
    <location>
        <begin position="33"/>
        <end position="48"/>
    </location>
</feature>
<dbReference type="Proteomes" id="UP000827092">
    <property type="component" value="Unassembled WGS sequence"/>
</dbReference>
<comment type="caution">
    <text evidence="2">The sequence shown here is derived from an EMBL/GenBank/DDBJ whole genome shotgun (WGS) entry which is preliminary data.</text>
</comment>
<feature type="region of interest" description="Disordered" evidence="1">
    <location>
        <begin position="1"/>
        <end position="48"/>
    </location>
</feature>
<organism evidence="2 3">
    <name type="scientific">Oedothorax gibbosus</name>
    <dbReference type="NCBI Taxonomy" id="931172"/>
    <lineage>
        <taxon>Eukaryota</taxon>
        <taxon>Metazoa</taxon>
        <taxon>Ecdysozoa</taxon>
        <taxon>Arthropoda</taxon>
        <taxon>Chelicerata</taxon>
        <taxon>Arachnida</taxon>
        <taxon>Araneae</taxon>
        <taxon>Araneomorphae</taxon>
        <taxon>Entelegynae</taxon>
        <taxon>Araneoidea</taxon>
        <taxon>Linyphiidae</taxon>
        <taxon>Erigoninae</taxon>
        <taxon>Oedothorax</taxon>
    </lineage>
</organism>
<dbReference type="EMBL" id="JAFNEN010000032">
    <property type="protein sequence ID" value="KAG8199061.1"/>
    <property type="molecule type" value="Genomic_DNA"/>
</dbReference>
<evidence type="ECO:0000313" key="2">
    <source>
        <dbReference type="EMBL" id="KAG8199061.1"/>
    </source>
</evidence>
<evidence type="ECO:0000313" key="3">
    <source>
        <dbReference type="Proteomes" id="UP000827092"/>
    </source>
</evidence>
<proteinExistence type="predicted"/>
<sequence length="95" mass="10678">MLSNISPLSQQHPKQHPTPQTKNKNKVLHKGDSTNGPSITMGQDQQPIVSRRNNGWGCTLPRTMFNDLLILPLNNRMHCSKWVFLLSYKGTGLLA</sequence>
<reference evidence="2 3" key="1">
    <citation type="journal article" date="2022" name="Nat. Ecol. Evol.">
        <title>A masculinizing supergene underlies an exaggerated male reproductive morph in a spider.</title>
        <authorList>
            <person name="Hendrickx F."/>
            <person name="De Corte Z."/>
            <person name="Sonet G."/>
            <person name="Van Belleghem S.M."/>
            <person name="Kostlbacher S."/>
            <person name="Vangestel C."/>
        </authorList>
    </citation>
    <scope>NUCLEOTIDE SEQUENCE [LARGE SCALE GENOMIC DNA]</scope>
    <source>
        <strain evidence="2">W744_W776</strain>
    </source>
</reference>
<accession>A0AAV6VUB2</accession>
<keyword evidence="3" id="KW-1185">Reference proteome</keyword>
<name>A0AAV6VUB2_9ARAC</name>
<gene>
    <name evidence="2" type="ORF">JTE90_021073</name>
</gene>
<protein>
    <submittedName>
        <fullName evidence="2">Uncharacterized protein</fullName>
    </submittedName>
</protein>
<dbReference type="AlphaFoldDB" id="A0AAV6VUB2"/>
<evidence type="ECO:0000256" key="1">
    <source>
        <dbReference type="SAM" id="MobiDB-lite"/>
    </source>
</evidence>